<dbReference type="PANTHER" id="PTHR47843:SF2">
    <property type="entry name" value="BTB DOMAIN-CONTAINING PROTEIN"/>
    <property type="match status" value="1"/>
</dbReference>
<dbReference type="SUPFAM" id="SSF54695">
    <property type="entry name" value="POZ domain"/>
    <property type="match status" value="1"/>
</dbReference>
<dbReference type="STRING" id="348802.A0A0D2E187"/>
<dbReference type="CDD" id="cd18186">
    <property type="entry name" value="BTB_POZ_ZBTB_KLHL-like"/>
    <property type="match status" value="1"/>
</dbReference>
<dbReference type="EMBL" id="KN847323">
    <property type="protein sequence ID" value="KIW49228.1"/>
    <property type="molecule type" value="Genomic_DNA"/>
</dbReference>
<name>A0A0D2E187_9EURO</name>
<accession>A0A0D2E187</accession>
<keyword evidence="4" id="KW-1185">Reference proteome</keyword>
<dbReference type="PANTHER" id="PTHR47843">
    <property type="entry name" value="BTB DOMAIN-CONTAINING PROTEIN-RELATED"/>
    <property type="match status" value="1"/>
</dbReference>
<dbReference type="GeneID" id="25332832"/>
<dbReference type="AlphaFoldDB" id="A0A0D2E187"/>
<evidence type="ECO:0000313" key="4">
    <source>
        <dbReference type="Proteomes" id="UP000054342"/>
    </source>
</evidence>
<protein>
    <recommendedName>
        <fullName evidence="2">BTB domain-containing protein</fullName>
    </recommendedName>
</protein>
<evidence type="ECO:0000313" key="3">
    <source>
        <dbReference type="EMBL" id="KIW49228.1"/>
    </source>
</evidence>
<reference evidence="3 4" key="1">
    <citation type="submission" date="2015-01" db="EMBL/GenBank/DDBJ databases">
        <title>The Genome Sequence of Exophiala xenobiotica CBS118157.</title>
        <authorList>
            <consortium name="The Broad Institute Genomics Platform"/>
            <person name="Cuomo C."/>
            <person name="de Hoog S."/>
            <person name="Gorbushina A."/>
            <person name="Stielow B."/>
            <person name="Teixiera M."/>
            <person name="Abouelleil A."/>
            <person name="Chapman S.B."/>
            <person name="Priest M."/>
            <person name="Young S.K."/>
            <person name="Wortman J."/>
            <person name="Nusbaum C."/>
            <person name="Birren B."/>
        </authorList>
    </citation>
    <scope>NUCLEOTIDE SEQUENCE [LARGE SCALE GENOMIC DNA]</scope>
    <source>
        <strain evidence="3 4">CBS 118157</strain>
    </source>
</reference>
<dbReference type="Pfam" id="PF00651">
    <property type="entry name" value="BTB"/>
    <property type="match status" value="1"/>
</dbReference>
<dbReference type="HOGENOM" id="CLU_068279_1_1_1"/>
<dbReference type="InterPro" id="IPR011333">
    <property type="entry name" value="SKP1/BTB/POZ_sf"/>
</dbReference>
<dbReference type="RefSeq" id="XP_013309812.1">
    <property type="nucleotide sequence ID" value="XM_013454358.1"/>
</dbReference>
<feature type="region of interest" description="Disordered" evidence="1">
    <location>
        <begin position="1"/>
        <end position="39"/>
    </location>
</feature>
<evidence type="ECO:0000256" key="1">
    <source>
        <dbReference type="SAM" id="MobiDB-lite"/>
    </source>
</evidence>
<proteinExistence type="predicted"/>
<dbReference type="Proteomes" id="UP000054342">
    <property type="component" value="Unassembled WGS sequence"/>
</dbReference>
<feature type="compositionally biased region" description="Basic and acidic residues" evidence="1">
    <location>
        <begin position="1"/>
        <end position="15"/>
    </location>
</feature>
<feature type="compositionally biased region" description="Acidic residues" evidence="1">
    <location>
        <begin position="29"/>
        <end position="38"/>
    </location>
</feature>
<organism evidence="3 4">
    <name type="scientific">Exophiala xenobiotica</name>
    <dbReference type="NCBI Taxonomy" id="348802"/>
    <lineage>
        <taxon>Eukaryota</taxon>
        <taxon>Fungi</taxon>
        <taxon>Dikarya</taxon>
        <taxon>Ascomycota</taxon>
        <taxon>Pezizomycotina</taxon>
        <taxon>Eurotiomycetes</taxon>
        <taxon>Chaetothyriomycetidae</taxon>
        <taxon>Chaetothyriales</taxon>
        <taxon>Herpotrichiellaceae</taxon>
        <taxon>Exophiala</taxon>
    </lineage>
</organism>
<dbReference type="InterPro" id="IPR000210">
    <property type="entry name" value="BTB/POZ_dom"/>
</dbReference>
<feature type="domain" description="BTB" evidence="2">
    <location>
        <begin position="47"/>
        <end position="117"/>
    </location>
</feature>
<evidence type="ECO:0000259" key="2">
    <source>
        <dbReference type="PROSITE" id="PS50097"/>
    </source>
</evidence>
<sequence length="260" mass="28900">MAATKEALRPEREDSPLSVANSSSTNEDSTLDSDTDSECEPKTFTASDIVSVIVGKKRTVFKFHSHILMKKSPFFQKCLTSGMIEQQTNEVVLPEDSSRAFEIVAAGVYSRGRNTAKAVLSGDDSDVRLVMRAWVLADKYCMPNLQNGLIDELGSFWKRHYVHPSYLSWVADHTDDKSPLYRLVMDQMAYELKNGGDDLGHCNFEGDLEKVLARPILSTRLLWKSIHAPDDEEAPAESPQKYHVPTNSQIGGTTSTNAAK</sequence>
<feature type="region of interest" description="Disordered" evidence="1">
    <location>
        <begin position="230"/>
        <end position="260"/>
    </location>
</feature>
<gene>
    <name evidence="3" type="ORF">PV05_10924</name>
</gene>
<dbReference type="OrthoDB" id="4141102at2759"/>
<feature type="compositionally biased region" description="Polar residues" evidence="1">
    <location>
        <begin position="245"/>
        <end position="260"/>
    </location>
</feature>
<dbReference type="Gene3D" id="3.30.710.10">
    <property type="entry name" value="Potassium Channel Kv1.1, Chain A"/>
    <property type="match status" value="1"/>
</dbReference>
<dbReference type="PROSITE" id="PS50097">
    <property type="entry name" value="BTB"/>
    <property type="match status" value="1"/>
</dbReference>